<protein>
    <submittedName>
        <fullName evidence="1">5272_t:CDS:1</fullName>
    </submittedName>
</protein>
<proteinExistence type="predicted"/>
<comment type="caution">
    <text evidence="1">The sequence shown here is derived from an EMBL/GenBank/DDBJ whole genome shotgun (WGS) entry which is preliminary data.</text>
</comment>
<sequence length="126" mass="13769">MVNAFPSQLVKRQTSFGNCPGFENGPAITDVTLNPDPPKANSQVEVKGSANTNNDIVSGTFFGFEILNDTHKIFSNARGICDQVNCQIKVFDFDEKYDLEYLPSSYQVAVFIGPDPNNILACGMAQ</sequence>
<organism evidence="1 2">
    <name type="scientific">Racocetra fulgida</name>
    <dbReference type="NCBI Taxonomy" id="60492"/>
    <lineage>
        <taxon>Eukaryota</taxon>
        <taxon>Fungi</taxon>
        <taxon>Fungi incertae sedis</taxon>
        <taxon>Mucoromycota</taxon>
        <taxon>Glomeromycotina</taxon>
        <taxon>Glomeromycetes</taxon>
        <taxon>Diversisporales</taxon>
        <taxon>Gigasporaceae</taxon>
        <taxon>Racocetra</taxon>
    </lineage>
</organism>
<feature type="non-terminal residue" evidence="1">
    <location>
        <position position="126"/>
    </location>
</feature>
<dbReference type="AlphaFoldDB" id="A0A9N9I4Q2"/>
<dbReference type="EMBL" id="CAJVPZ010024515">
    <property type="protein sequence ID" value="CAG8719341.1"/>
    <property type="molecule type" value="Genomic_DNA"/>
</dbReference>
<gene>
    <name evidence="1" type="ORF">RFULGI_LOCUS11349</name>
</gene>
<reference evidence="1" key="1">
    <citation type="submission" date="2021-06" db="EMBL/GenBank/DDBJ databases">
        <authorList>
            <person name="Kallberg Y."/>
            <person name="Tangrot J."/>
            <person name="Rosling A."/>
        </authorList>
    </citation>
    <scope>NUCLEOTIDE SEQUENCE</scope>
    <source>
        <strain evidence="1">IN212</strain>
    </source>
</reference>
<accession>A0A9N9I4Q2</accession>
<evidence type="ECO:0000313" key="2">
    <source>
        <dbReference type="Proteomes" id="UP000789396"/>
    </source>
</evidence>
<dbReference type="Proteomes" id="UP000789396">
    <property type="component" value="Unassembled WGS sequence"/>
</dbReference>
<name>A0A9N9I4Q2_9GLOM</name>
<dbReference type="OrthoDB" id="2392981at2759"/>
<keyword evidence="2" id="KW-1185">Reference proteome</keyword>
<evidence type="ECO:0000313" key="1">
    <source>
        <dbReference type="EMBL" id="CAG8719341.1"/>
    </source>
</evidence>